<dbReference type="Pfam" id="PF00205">
    <property type="entry name" value="TPP_enzyme_M"/>
    <property type="match status" value="1"/>
</dbReference>
<keyword evidence="7" id="KW-0456">Lyase</keyword>
<dbReference type="GO" id="GO:0000949">
    <property type="term" value="P:aromatic amino acid family catabolic process to alcohol via Ehrlich pathway"/>
    <property type="evidence" value="ECO:0007669"/>
    <property type="project" value="TreeGrafter"/>
</dbReference>
<protein>
    <submittedName>
        <fullName evidence="9">DHS-like NAD/FAD-binding domain-containing protein</fullName>
    </submittedName>
</protein>
<proteinExistence type="inferred from homology"/>
<dbReference type="Gene3D" id="3.40.50.1220">
    <property type="entry name" value="TPP-binding domain"/>
    <property type="match status" value="1"/>
</dbReference>
<dbReference type="GeneID" id="37228188"/>
<organism evidence="9 10">
    <name type="scientific">Aspergillus ibericus CBS 121593</name>
    <dbReference type="NCBI Taxonomy" id="1448316"/>
    <lineage>
        <taxon>Eukaryota</taxon>
        <taxon>Fungi</taxon>
        <taxon>Dikarya</taxon>
        <taxon>Ascomycota</taxon>
        <taxon>Pezizomycotina</taxon>
        <taxon>Eurotiomycetes</taxon>
        <taxon>Eurotiomycetidae</taxon>
        <taxon>Eurotiales</taxon>
        <taxon>Aspergillaceae</taxon>
        <taxon>Aspergillus</taxon>
        <taxon>Aspergillus subgen. Circumdati</taxon>
    </lineage>
</organism>
<evidence type="ECO:0000256" key="6">
    <source>
        <dbReference type="ARBA" id="ARBA00023052"/>
    </source>
</evidence>
<evidence type="ECO:0000256" key="2">
    <source>
        <dbReference type="ARBA" id="ARBA00007812"/>
    </source>
</evidence>
<dbReference type="GO" id="GO:0004737">
    <property type="term" value="F:pyruvate decarboxylase activity"/>
    <property type="evidence" value="ECO:0007669"/>
    <property type="project" value="TreeGrafter"/>
</dbReference>
<gene>
    <name evidence="9" type="ORF">BO80DRAFT_479912</name>
</gene>
<dbReference type="VEuPathDB" id="FungiDB:BO80DRAFT_479912"/>
<dbReference type="STRING" id="1448316.A0A395GV52"/>
<sequence>LVHFRRSWGLQSAVARLCATGRAARKRIHHTLADGDYRHFATMASHVTKAQTNLMDPIRVPEQIDWALEQAVIHSQPVYIELPEDMVDAAVLASRLSTPILIPDGSPSPHEPLREVLERIYDARQPLILVDGECRPLRILDEVDALVKITGWPTWTTLFGKGLINEEPPNVYGHYNGSWGSQEWQAYFELADLIIALGPHYTDTNSYDFTTIPREEASISLSKSTV</sequence>
<dbReference type="PANTHER" id="PTHR43452">
    <property type="entry name" value="PYRUVATE DECARBOXYLASE"/>
    <property type="match status" value="1"/>
</dbReference>
<evidence type="ECO:0000256" key="7">
    <source>
        <dbReference type="ARBA" id="ARBA00023239"/>
    </source>
</evidence>
<keyword evidence="4" id="KW-0210">Decarboxylase</keyword>
<dbReference type="InterPro" id="IPR012000">
    <property type="entry name" value="Thiamin_PyroP_enz_cen_dom"/>
</dbReference>
<dbReference type="InterPro" id="IPR029061">
    <property type="entry name" value="THDP-binding"/>
</dbReference>
<dbReference type="InterPro" id="IPR029035">
    <property type="entry name" value="DHS-like_NAD/FAD-binding_dom"/>
</dbReference>
<dbReference type="PANTHER" id="PTHR43452:SF11">
    <property type="entry name" value="PYRUVATE DECARBOXYLASE"/>
    <property type="match status" value="1"/>
</dbReference>
<accession>A0A395GV52</accession>
<keyword evidence="10" id="KW-1185">Reference proteome</keyword>
<evidence type="ECO:0000256" key="4">
    <source>
        <dbReference type="ARBA" id="ARBA00022793"/>
    </source>
</evidence>
<dbReference type="RefSeq" id="XP_025572885.1">
    <property type="nucleotide sequence ID" value="XM_025723323.1"/>
</dbReference>
<dbReference type="GO" id="GO:0005634">
    <property type="term" value="C:nucleus"/>
    <property type="evidence" value="ECO:0007669"/>
    <property type="project" value="TreeGrafter"/>
</dbReference>
<dbReference type="EMBL" id="KZ824453">
    <property type="protein sequence ID" value="RAK98557.1"/>
    <property type="molecule type" value="Genomic_DNA"/>
</dbReference>
<dbReference type="AlphaFoldDB" id="A0A395GV52"/>
<evidence type="ECO:0000256" key="5">
    <source>
        <dbReference type="ARBA" id="ARBA00022842"/>
    </source>
</evidence>
<dbReference type="SUPFAM" id="SSF52518">
    <property type="entry name" value="Thiamin diphosphate-binding fold (THDP-binding)"/>
    <property type="match status" value="1"/>
</dbReference>
<dbReference type="SUPFAM" id="SSF52467">
    <property type="entry name" value="DHS-like NAD/FAD-binding domain"/>
    <property type="match status" value="1"/>
</dbReference>
<evidence type="ECO:0000259" key="8">
    <source>
        <dbReference type="Pfam" id="PF00205"/>
    </source>
</evidence>
<dbReference type="InterPro" id="IPR012110">
    <property type="entry name" value="PDC/IPDC-like"/>
</dbReference>
<feature type="non-terminal residue" evidence="9">
    <location>
        <position position="1"/>
    </location>
</feature>
<evidence type="ECO:0000313" key="9">
    <source>
        <dbReference type="EMBL" id="RAK98557.1"/>
    </source>
</evidence>
<keyword evidence="3" id="KW-0479">Metal-binding</keyword>
<dbReference type="Gene3D" id="3.40.50.970">
    <property type="match status" value="1"/>
</dbReference>
<dbReference type="GO" id="GO:0005829">
    <property type="term" value="C:cytosol"/>
    <property type="evidence" value="ECO:0007669"/>
    <property type="project" value="TreeGrafter"/>
</dbReference>
<dbReference type="GO" id="GO:0000287">
    <property type="term" value="F:magnesium ion binding"/>
    <property type="evidence" value="ECO:0007669"/>
    <property type="project" value="InterPro"/>
</dbReference>
<dbReference type="OrthoDB" id="3970464at2759"/>
<dbReference type="Proteomes" id="UP000249402">
    <property type="component" value="Unassembled WGS sequence"/>
</dbReference>
<feature type="domain" description="Thiamine pyrophosphate enzyme central" evidence="8">
    <location>
        <begin position="114"/>
        <end position="209"/>
    </location>
</feature>
<keyword evidence="6" id="KW-0786">Thiamine pyrophosphate</keyword>
<evidence type="ECO:0000313" key="10">
    <source>
        <dbReference type="Proteomes" id="UP000249402"/>
    </source>
</evidence>
<keyword evidence="5" id="KW-0460">Magnesium</keyword>
<reference evidence="9 10" key="1">
    <citation type="submission" date="2018-02" db="EMBL/GenBank/DDBJ databases">
        <title>The genomes of Aspergillus section Nigri reveals drivers in fungal speciation.</title>
        <authorList>
            <consortium name="DOE Joint Genome Institute"/>
            <person name="Vesth T.C."/>
            <person name="Nybo J."/>
            <person name="Theobald S."/>
            <person name="Brandl J."/>
            <person name="Frisvad J.C."/>
            <person name="Nielsen K.F."/>
            <person name="Lyhne E.K."/>
            <person name="Kogle M.E."/>
            <person name="Kuo A."/>
            <person name="Riley R."/>
            <person name="Clum A."/>
            <person name="Nolan M."/>
            <person name="Lipzen A."/>
            <person name="Salamov A."/>
            <person name="Henrissat B."/>
            <person name="Wiebenga A."/>
            <person name="De vries R.P."/>
            <person name="Grigoriev I.V."/>
            <person name="Mortensen U.H."/>
            <person name="Andersen M.R."/>
            <person name="Baker S.E."/>
        </authorList>
    </citation>
    <scope>NUCLEOTIDE SEQUENCE [LARGE SCALE GENOMIC DNA]</scope>
    <source>
        <strain evidence="9 10">CBS 121593</strain>
    </source>
</reference>
<name>A0A395GV52_9EURO</name>
<comment type="cofactor">
    <cofactor evidence="1">
        <name>thiamine diphosphate</name>
        <dbReference type="ChEBI" id="CHEBI:58937"/>
    </cofactor>
</comment>
<comment type="similarity">
    <text evidence="2">Belongs to the TPP enzyme family.</text>
</comment>
<dbReference type="GO" id="GO:0030976">
    <property type="term" value="F:thiamine pyrophosphate binding"/>
    <property type="evidence" value="ECO:0007669"/>
    <property type="project" value="InterPro"/>
</dbReference>
<evidence type="ECO:0000256" key="1">
    <source>
        <dbReference type="ARBA" id="ARBA00001964"/>
    </source>
</evidence>
<evidence type="ECO:0000256" key="3">
    <source>
        <dbReference type="ARBA" id="ARBA00022723"/>
    </source>
</evidence>